<name>A0ABT4WZ70_9BACI</name>
<dbReference type="EMBL" id="JAQKAB010000001">
    <property type="protein sequence ID" value="MDA7025225.1"/>
    <property type="molecule type" value="Genomic_DNA"/>
</dbReference>
<proteinExistence type="predicted"/>
<organism evidence="1 2">
    <name type="scientific">Bacillus changyiensis</name>
    <dbReference type="NCBI Taxonomy" id="3004103"/>
    <lineage>
        <taxon>Bacteria</taxon>
        <taxon>Bacillati</taxon>
        <taxon>Bacillota</taxon>
        <taxon>Bacilli</taxon>
        <taxon>Bacillales</taxon>
        <taxon>Bacillaceae</taxon>
        <taxon>Bacillus</taxon>
    </lineage>
</organism>
<dbReference type="RefSeq" id="WP_271339089.1">
    <property type="nucleotide sequence ID" value="NZ_JAQKAB010000001.1"/>
</dbReference>
<accession>A0ABT4WZ70</accession>
<gene>
    <name evidence="1" type="ORF">PJ311_01220</name>
</gene>
<evidence type="ECO:0000313" key="1">
    <source>
        <dbReference type="EMBL" id="MDA7025225.1"/>
    </source>
</evidence>
<reference evidence="1 2" key="1">
    <citation type="submission" date="2023-01" db="EMBL/GenBank/DDBJ databases">
        <title>Bacillus changyiensis sp. nov., isolated from a coastal deposit.</title>
        <authorList>
            <person name="Xiao G."/>
            <person name="Lai Q."/>
            <person name="Hu Z."/>
            <person name="Shao Z."/>
        </authorList>
    </citation>
    <scope>NUCLEOTIDE SEQUENCE [LARGE SCALE GENOMIC DNA]</scope>
    <source>
        <strain evidence="1 2">CLL-7-23</strain>
    </source>
</reference>
<dbReference type="Proteomes" id="UP001211894">
    <property type="component" value="Unassembled WGS sequence"/>
</dbReference>
<comment type="caution">
    <text evidence="1">The sequence shown here is derived from an EMBL/GenBank/DDBJ whole genome shotgun (WGS) entry which is preliminary data.</text>
</comment>
<keyword evidence="2" id="KW-1185">Reference proteome</keyword>
<evidence type="ECO:0000313" key="2">
    <source>
        <dbReference type="Proteomes" id="UP001211894"/>
    </source>
</evidence>
<sequence length="189" mass="22232">MKENHLYQKPIRGYHQELLILEHKNGKFVQVESNKEQVYVMKTINADQKLVNQITGIHYDQLAERLEELIWKEGGAKSPNHLLRLRIPEGWTVLYHRLTDTNPLEIDLDGEVWKSEFKQELMQMQHNDLILDVKWIPASNPSGHYAVKLICKGNWEMPDEDFSCIHPKELAYEIDSLFKRVGERQNNNS</sequence>
<protein>
    <submittedName>
        <fullName evidence="1">Uncharacterized protein</fullName>
    </submittedName>
</protein>